<reference evidence="1 2" key="1">
    <citation type="submission" date="2020-11" db="EMBL/GenBank/DDBJ databases">
        <title>Complete genome sequence for Salinimonas sp. strain G2-b.</title>
        <authorList>
            <person name="Park S.-J."/>
        </authorList>
    </citation>
    <scope>NUCLEOTIDE SEQUENCE [LARGE SCALE GENOMIC DNA]</scope>
    <source>
        <strain evidence="1 2">G2-b</strain>
    </source>
</reference>
<dbReference type="Pfam" id="PF14390">
    <property type="entry name" value="DUF4420"/>
    <property type="match status" value="1"/>
</dbReference>
<sequence length="321" mass="36310">MNDFTLKWQEHSSTGKSAGVFRVFPDNPFDFFIGFSECGCREFYFSWESLEPEKISELSLKNIQLGLEKSGEEYTLKLTLLENDYKDLFSVVCVDLAKAVENVKSLNIAISIVYRRLLRWSDLLSRSSKRTMTLNEQRGLIGELSLLKLILKKESFHTASVINGWRGPEGDTNDLSINGVRVEVKAQLASQAKGIRVSSLQQLEDDKRELFVSLFRLSPAEKGASLKSLITDIESIVAQDIELLFEFRRKYLLSGYDSEADYAETTYNVPEPTLYGVADGFPRLTPENVPPGVSAASYFIDAQYIKPFEVLFEYLESLING</sequence>
<dbReference type="RefSeq" id="WP_195810822.1">
    <property type="nucleotide sequence ID" value="NZ_CP064795.1"/>
</dbReference>
<proteinExistence type="predicted"/>
<dbReference type="AlphaFoldDB" id="A0A7S9DXF7"/>
<evidence type="ECO:0000313" key="2">
    <source>
        <dbReference type="Proteomes" id="UP000595095"/>
    </source>
</evidence>
<name>A0A7S9DXF7_9ALTE</name>
<dbReference type="EMBL" id="CP064795">
    <property type="protein sequence ID" value="QPG05739.1"/>
    <property type="molecule type" value="Genomic_DNA"/>
</dbReference>
<protein>
    <submittedName>
        <fullName evidence="1">PD-(D/E)XK motif protein</fullName>
    </submittedName>
</protein>
<dbReference type="KEGG" id="smaa:IT774_00120"/>
<gene>
    <name evidence="1" type="ORF">IT774_00120</name>
</gene>
<accession>A0A7S9DXF7</accession>
<organism evidence="1 2">
    <name type="scientific">Salinimonas marina</name>
    <dbReference type="NCBI Taxonomy" id="2785918"/>
    <lineage>
        <taxon>Bacteria</taxon>
        <taxon>Pseudomonadati</taxon>
        <taxon>Pseudomonadota</taxon>
        <taxon>Gammaproteobacteria</taxon>
        <taxon>Alteromonadales</taxon>
        <taxon>Alteromonadaceae</taxon>
        <taxon>Alteromonas/Salinimonas group</taxon>
        <taxon>Salinimonas</taxon>
    </lineage>
</organism>
<keyword evidence="2" id="KW-1185">Reference proteome</keyword>
<dbReference type="InterPro" id="IPR025534">
    <property type="entry name" value="DUF4420"/>
</dbReference>
<dbReference type="Proteomes" id="UP000595095">
    <property type="component" value="Chromosome"/>
</dbReference>
<evidence type="ECO:0000313" key="1">
    <source>
        <dbReference type="EMBL" id="QPG05739.1"/>
    </source>
</evidence>